<feature type="compositionally biased region" description="Polar residues" evidence="1">
    <location>
        <begin position="1"/>
        <end position="12"/>
    </location>
</feature>
<name>A0A5C5G5Y5_9BASI</name>
<feature type="compositionally biased region" description="Basic and acidic residues" evidence="1">
    <location>
        <begin position="110"/>
        <end position="144"/>
    </location>
</feature>
<dbReference type="EMBL" id="SOZI01000007">
    <property type="protein sequence ID" value="TNY23886.1"/>
    <property type="molecule type" value="Genomic_DNA"/>
</dbReference>
<keyword evidence="3" id="KW-1185">Reference proteome</keyword>
<dbReference type="Proteomes" id="UP000311382">
    <property type="component" value="Unassembled WGS sequence"/>
</dbReference>
<dbReference type="InterPro" id="IPR022024">
    <property type="entry name" value="DUF3602"/>
</dbReference>
<dbReference type="AlphaFoldDB" id="A0A5C5G5Y5"/>
<feature type="non-terminal residue" evidence="2">
    <location>
        <position position="1"/>
    </location>
</feature>
<dbReference type="PANTHER" id="PTHR34693:SF1">
    <property type="entry name" value="PROTEIN PAR32"/>
    <property type="match status" value="1"/>
</dbReference>
<proteinExistence type="predicted"/>
<dbReference type="Pfam" id="PF12223">
    <property type="entry name" value="DUF3602"/>
    <property type="match status" value="1"/>
</dbReference>
<feature type="compositionally biased region" description="Basic residues" evidence="1">
    <location>
        <begin position="80"/>
        <end position="90"/>
    </location>
</feature>
<feature type="region of interest" description="Disordered" evidence="1">
    <location>
        <begin position="1"/>
        <end position="165"/>
    </location>
</feature>
<evidence type="ECO:0000313" key="3">
    <source>
        <dbReference type="Proteomes" id="UP000311382"/>
    </source>
</evidence>
<dbReference type="OrthoDB" id="2537432at2759"/>
<accession>A0A5C5G5Y5</accession>
<gene>
    <name evidence="2" type="ORF">DMC30DRAFT_346646</name>
</gene>
<dbReference type="InterPro" id="IPR053203">
    <property type="entry name" value="Cisplatin_resist-associated"/>
</dbReference>
<sequence length="165" mass="17891">ALSHPSLCSSHAQTDRGRQSHAPAHGSHLNPANADQPRTESRGRNLVATGRGGAGNMSRSRVRDGSQPTESPAEVAAARSRSRSRARAHHHGEDYPVPTGRGGLGNVRGESQDARSREREMALEREDKEVEKRFAEKHRDDKWLSGRGGAGNTAHGEEGPQTHFK</sequence>
<reference evidence="2 3" key="1">
    <citation type="submission" date="2019-03" db="EMBL/GenBank/DDBJ databases">
        <title>Rhodosporidium diobovatum UCD-FST 08-225 genome sequencing, assembly, and annotation.</title>
        <authorList>
            <person name="Fakankun I.U."/>
            <person name="Fristensky B."/>
            <person name="Levin D.B."/>
        </authorList>
    </citation>
    <scope>NUCLEOTIDE SEQUENCE [LARGE SCALE GENOMIC DNA]</scope>
    <source>
        <strain evidence="2 3">UCD-FST 08-225</strain>
    </source>
</reference>
<organism evidence="2 3">
    <name type="scientific">Rhodotorula diobovata</name>
    <dbReference type="NCBI Taxonomy" id="5288"/>
    <lineage>
        <taxon>Eukaryota</taxon>
        <taxon>Fungi</taxon>
        <taxon>Dikarya</taxon>
        <taxon>Basidiomycota</taxon>
        <taxon>Pucciniomycotina</taxon>
        <taxon>Microbotryomycetes</taxon>
        <taxon>Sporidiobolales</taxon>
        <taxon>Sporidiobolaceae</taxon>
        <taxon>Rhodotorula</taxon>
    </lineage>
</organism>
<evidence type="ECO:0000256" key="1">
    <source>
        <dbReference type="SAM" id="MobiDB-lite"/>
    </source>
</evidence>
<evidence type="ECO:0000313" key="2">
    <source>
        <dbReference type="EMBL" id="TNY23886.1"/>
    </source>
</evidence>
<protein>
    <submittedName>
        <fullName evidence="2">Uncharacterized protein</fullName>
    </submittedName>
</protein>
<feature type="compositionally biased region" description="Basic and acidic residues" evidence="1">
    <location>
        <begin position="155"/>
        <end position="165"/>
    </location>
</feature>
<dbReference type="PANTHER" id="PTHR34693">
    <property type="entry name" value="PROTEIN PAR32"/>
    <property type="match status" value="1"/>
</dbReference>
<comment type="caution">
    <text evidence="2">The sequence shown here is derived from an EMBL/GenBank/DDBJ whole genome shotgun (WGS) entry which is preliminary data.</text>
</comment>